<gene>
    <name evidence="1" type="ORF">EZS28_011075</name>
</gene>
<sequence length="208" mass="23833">MAGDKDISQDRETQIFAIDWMKMFEVGIVKLAGNNKELSGDTQNRREINVVPEEAQNVLQACESAIIFLGKYSKEKIQEVLNHQKLIKGAHTNKISNSTYDTNNQQQVNNQFNNAKGRGIPFGANLSCNQPYYGAAKIQYLQRYSSYINPQFYPLRQVAVALPQKRLYQITNHEWPQARHKFENNASTIVPVPTSKKNEQQWQSTLNQ</sequence>
<dbReference type="EMBL" id="SNRW01002242">
    <property type="protein sequence ID" value="KAA6393397.1"/>
    <property type="molecule type" value="Genomic_DNA"/>
</dbReference>
<evidence type="ECO:0000313" key="1">
    <source>
        <dbReference type="EMBL" id="KAA6393397.1"/>
    </source>
</evidence>
<protein>
    <submittedName>
        <fullName evidence="1">Uncharacterized protein</fullName>
    </submittedName>
</protein>
<dbReference type="Proteomes" id="UP000324800">
    <property type="component" value="Unassembled WGS sequence"/>
</dbReference>
<accession>A0A5J4WEK4</accession>
<comment type="caution">
    <text evidence="1">The sequence shown here is derived from an EMBL/GenBank/DDBJ whole genome shotgun (WGS) entry which is preliminary data.</text>
</comment>
<reference evidence="1 2" key="1">
    <citation type="submission" date="2019-03" db="EMBL/GenBank/DDBJ databases">
        <title>Single cell metagenomics reveals metabolic interactions within the superorganism composed of flagellate Streblomastix strix and complex community of Bacteroidetes bacteria on its surface.</title>
        <authorList>
            <person name="Treitli S.C."/>
            <person name="Kolisko M."/>
            <person name="Husnik F."/>
            <person name="Keeling P."/>
            <person name="Hampl V."/>
        </authorList>
    </citation>
    <scope>NUCLEOTIDE SEQUENCE [LARGE SCALE GENOMIC DNA]</scope>
    <source>
        <strain evidence="1">ST1C</strain>
    </source>
</reference>
<organism evidence="1 2">
    <name type="scientific">Streblomastix strix</name>
    <dbReference type="NCBI Taxonomy" id="222440"/>
    <lineage>
        <taxon>Eukaryota</taxon>
        <taxon>Metamonada</taxon>
        <taxon>Preaxostyla</taxon>
        <taxon>Oxymonadida</taxon>
        <taxon>Streblomastigidae</taxon>
        <taxon>Streblomastix</taxon>
    </lineage>
</organism>
<evidence type="ECO:0000313" key="2">
    <source>
        <dbReference type="Proteomes" id="UP000324800"/>
    </source>
</evidence>
<proteinExistence type="predicted"/>
<dbReference type="AlphaFoldDB" id="A0A5J4WEK4"/>
<name>A0A5J4WEK4_9EUKA</name>